<gene>
    <name evidence="2" type="ORF">HK097_001171</name>
</gene>
<dbReference type="EMBL" id="JADGJD010001223">
    <property type="protein sequence ID" value="KAJ3045611.1"/>
    <property type="molecule type" value="Genomic_DNA"/>
</dbReference>
<accession>A0AAD5S7H0</accession>
<feature type="coiled-coil region" evidence="1">
    <location>
        <begin position="350"/>
        <end position="377"/>
    </location>
</feature>
<protein>
    <submittedName>
        <fullName evidence="2">Uncharacterized protein</fullName>
    </submittedName>
</protein>
<name>A0AAD5S7H0_9FUNG</name>
<comment type="caution">
    <text evidence="2">The sequence shown here is derived from an EMBL/GenBank/DDBJ whole genome shotgun (WGS) entry which is preliminary data.</text>
</comment>
<evidence type="ECO:0000313" key="2">
    <source>
        <dbReference type="EMBL" id="KAJ3045611.1"/>
    </source>
</evidence>
<dbReference type="AlphaFoldDB" id="A0AAD5S7H0"/>
<evidence type="ECO:0000313" key="3">
    <source>
        <dbReference type="Proteomes" id="UP001212841"/>
    </source>
</evidence>
<keyword evidence="3" id="KW-1185">Reference proteome</keyword>
<proteinExistence type="predicted"/>
<reference evidence="2" key="1">
    <citation type="submission" date="2020-05" db="EMBL/GenBank/DDBJ databases">
        <title>Phylogenomic resolution of chytrid fungi.</title>
        <authorList>
            <person name="Stajich J.E."/>
            <person name="Amses K."/>
            <person name="Simmons R."/>
            <person name="Seto K."/>
            <person name="Myers J."/>
            <person name="Bonds A."/>
            <person name="Quandt C.A."/>
            <person name="Barry K."/>
            <person name="Liu P."/>
            <person name="Grigoriev I."/>
            <person name="Longcore J.E."/>
            <person name="James T.Y."/>
        </authorList>
    </citation>
    <scope>NUCLEOTIDE SEQUENCE</scope>
    <source>
        <strain evidence="2">JEL0318</strain>
    </source>
</reference>
<organism evidence="2 3">
    <name type="scientific">Rhizophlyctis rosea</name>
    <dbReference type="NCBI Taxonomy" id="64517"/>
    <lineage>
        <taxon>Eukaryota</taxon>
        <taxon>Fungi</taxon>
        <taxon>Fungi incertae sedis</taxon>
        <taxon>Chytridiomycota</taxon>
        <taxon>Chytridiomycota incertae sedis</taxon>
        <taxon>Chytridiomycetes</taxon>
        <taxon>Rhizophlyctidales</taxon>
        <taxon>Rhizophlyctidaceae</taxon>
        <taxon>Rhizophlyctis</taxon>
    </lineage>
</organism>
<evidence type="ECO:0000256" key="1">
    <source>
        <dbReference type="SAM" id="Coils"/>
    </source>
</evidence>
<keyword evidence="1" id="KW-0175">Coiled coil</keyword>
<dbReference type="Proteomes" id="UP001212841">
    <property type="component" value="Unassembled WGS sequence"/>
</dbReference>
<feature type="non-terminal residue" evidence="2">
    <location>
        <position position="1"/>
    </location>
</feature>
<sequence>ETTYKGFGALKIGGVSDFDDFLEFLDDDEMDVPKIKGVRLQTSDDFTQKIGGQLRIAQKGLVGSLPYYSLGGFSADESLYYNSISNTLSVPRVLLSTSSLLLSPNDAVSKHYLDNYLKVMYPLQKVVDELSLQVDKNSLQVGALGLAVNTAEFGGLKITPGVGVGVSVDNMTIQIGADGMLNGNYRAMYPVQLSIGTNEISLQYDELTMKTGANGLTLNLFETDRGLQIQTDGLGIWTQQHEPIKSGYNGLYLQLSPDDSCLMKSTTGLELAIAVDSPFIKEPTGLDLRVGTTLKKTTLGLEGNYMGESPDITVTGNMIVCNIDVGGKGLQKVGSIISLLPDVEDKLDQVDDMVDNLDDLGDRLDNVAENLSNIAEQVMSTAAQIGTAAAAGAVGGGISSGLALTAAGKLAKDGVQSLISANAAKVTGGGLAAASLAGILGGLLGSLGGKKTYNTYIIGDQGISNSGVPEGGTEPVWGYSISQGYNFNTTLYPNK</sequence>